<comment type="caution">
    <text evidence="9">The sequence shown here is derived from an EMBL/GenBank/DDBJ whole genome shotgun (WGS) entry which is preliminary data.</text>
</comment>
<evidence type="ECO:0000256" key="6">
    <source>
        <dbReference type="SAM" id="MobiDB-lite"/>
    </source>
</evidence>
<dbReference type="AlphaFoldDB" id="A0A8T4IPA0"/>
<feature type="transmembrane region" description="Helical" evidence="7">
    <location>
        <begin position="422"/>
        <end position="440"/>
    </location>
</feature>
<sequence length="483" mass="51608">MKTGDQIVQELPWKWGVQGRIFLIGGLGYLFDAWDIALNGFLMPLLGKEFGLTLGERGLVATSNLVGMAVGAVVWGAIADRIGRKKAFSATLLIFALFSVLGTASPDYATFLVLRFLAGVGLGGCIPVDYALVSEFSPKKYRGRVLTALDLWWPVGVTLCGLVATLMVPWEGNWRWMLATMVLPALLLFWVRRGVPESPVYLTKAGREAEARAVIDDLVARTGATPQPYAVPAPPPGSEDRAGGVVRGLRAGVAQFKGLWSFSPRITSVAWLLFVTVMLVYYAALTWMPSILKEQGYGDTASFTGTTLMSAVGIAGVAASTWLVDVVGRKRLIGISAPVATAALVGFALVLEVRTAALIGIAAFGFLIQLTIPVLYAYVSELYPTRLRASGFGWASSVSRVSTGFAPMLFGSLMWPLLGLPLTFTVLGVVVVAAVLWMAVAAPETKGRELDELDERAERDGPPGADGHGDRDERPADGAPMRG</sequence>
<evidence type="ECO:0000313" key="10">
    <source>
        <dbReference type="Proteomes" id="UP000675554"/>
    </source>
</evidence>
<comment type="subcellular location">
    <subcellularLocation>
        <location evidence="1">Cell membrane</location>
        <topology evidence="1">Multi-pass membrane protein</topology>
    </subcellularLocation>
</comment>
<keyword evidence="4 7" id="KW-1133">Transmembrane helix</keyword>
<keyword evidence="3 7" id="KW-0812">Transmembrane</keyword>
<feature type="transmembrane region" description="Helical" evidence="7">
    <location>
        <begin position="357"/>
        <end position="379"/>
    </location>
</feature>
<feature type="transmembrane region" description="Helical" evidence="7">
    <location>
        <begin position="308"/>
        <end position="325"/>
    </location>
</feature>
<feature type="transmembrane region" description="Helical" evidence="7">
    <location>
        <begin position="21"/>
        <end position="46"/>
    </location>
</feature>
<feature type="compositionally biased region" description="Basic and acidic residues" evidence="6">
    <location>
        <begin position="449"/>
        <end position="476"/>
    </location>
</feature>
<feature type="transmembrane region" description="Helical" evidence="7">
    <location>
        <begin position="332"/>
        <end position="351"/>
    </location>
</feature>
<reference evidence="9" key="1">
    <citation type="submission" date="2021-04" db="EMBL/GenBank/DDBJ databases">
        <title>Sequencing of actinobacteria type strains.</title>
        <authorList>
            <person name="Nguyen G.-S."/>
            <person name="Wentzel A."/>
        </authorList>
    </citation>
    <scope>NUCLEOTIDE SEQUENCE</scope>
    <source>
        <strain evidence="9">DSM 42095</strain>
    </source>
</reference>
<dbReference type="InterPro" id="IPR036259">
    <property type="entry name" value="MFS_trans_sf"/>
</dbReference>
<dbReference type="PANTHER" id="PTHR23511:SF34">
    <property type="entry name" value="SYNAPTIC VESICLE GLYCOPROTEIN 2"/>
    <property type="match status" value="1"/>
</dbReference>
<dbReference type="CDD" id="cd17316">
    <property type="entry name" value="MFS_SV2_like"/>
    <property type="match status" value="1"/>
</dbReference>
<feature type="transmembrane region" description="Helical" evidence="7">
    <location>
        <begin position="87"/>
        <end position="105"/>
    </location>
</feature>
<dbReference type="Proteomes" id="UP000675554">
    <property type="component" value="Unassembled WGS sequence"/>
</dbReference>
<evidence type="ECO:0000256" key="2">
    <source>
        <dbReference type="ARBA" id="ARBA00022448"/>
    </source>
</evidence>
<evidence type="ECO:0000256" key="3">
    <source>
        <dbReference type="ARBA" id="ARBA00022692"/>
    </source>
</evidence>
<evidence type="ECO:0000256" key="1">
    <source>
        <dbReference type="ARBA" id="ARBA00004651"/>
    </source>
</evidence>
<accession>A0A8T4IPA0</accession>
<feature type="transmembrane region" description="Helical" evidence="7">
    <location>
        <begin position="391"/>
        <end position="410"/>
    </location>
</feature>
<dbReference type="InterPro" id="IPR005828">
    <property type="entry name" value="MFS_sugar_transport-like"/>
</dbReference>
<feature type="region of interest" description="Disordered" evidence="6">
    <location>
        <begin position="449"/>
        <end position="483"/>
    </location>
</feature>
<keyword evidence="10" id="KW-1185">Reference proteome</keyword>
<feature type="transmembrane region" description="Helical" evidence="7">
    <location>
        <begin position="111"/>
        <end position="133"/>
    </location>
</feature>
<dbReference type="SUPFAM" id="SSF103473">
    <property type="entry name" value="MFS general substrate transporter"/>
    <property type="match status" value="1"/>
</dbReference>
<protein>
    <submittedName>
        <fullName evidence="9">MFS transporter</fullName>
    </submittedName>
</protein>
<proteinExistence type="predicted"/>
<dbReference type="InterPro" id="IPR005829">
    <property type="entry name" value="Sugar_transporter_CS"/>
</dbReference>
<feature type="transmembrane region" description="Helical" evidence="7">
    <location>
        <begin position="58"/>
        <end position="78"/>
    </location>
</feature>
<feature type="transmembrane region" description="Helical" evidence="7">
    <location>
        <begin position="145"/>
        <end position="168"/>
    </location>
</feature>
<evidence type="ECO:0000256" key="4">
    <source>
        <dbReference type="ARBA" id="ARBA00022989"/>
    </source>
</evidence>
<feature type="transmembrane region" description="Helical" evidence="7">
    <location>
        <begin position="269"/>
        <end position="288"/>
    </location>
</feature>
<keyword evidence="2" id="KW-0813">Transport</keyword>
<dbReference type="Pfam" id="PF00083">
    <property type="entry name" value="Sugar_tr"/>
    <property type="match status" value="1"/>
</dbReference>
<gene>
    <name evidence="9" type="ORF">KDA82_13755</name>
</gene>
<evidence type="ECO:0000259" key="8">
    <source>
        <dbReference type="PROSITE" id="PS50850"/>
    </source>
</evidence>
<dbReference type="PROSITE" id="PS00217">
    <property type="entry name" value="SUGAR_TRANSPORT_2"/>
    <property type="match status" value="1"/>
</dbReference>
<dbReference type="GO" id="GO:0022857">
    <property type="term" value="F:transmembrane transporter activity"/>
    <property type="evidence" value="ECO:0007669"/>
    <property type="project" value="InterPro"/>
</dbReference>
<evidence type="ECO:0000256" key="7">
    <source>
        <dbReference type="SAM" id="Phobius"/>
    </source>
</evidence>
<dbReference type="InterPro" id="IPR020846">
    <property type="entry name" value="MFS_dom"/>
</dbReference>
<name>A0A8T4IPA0_9ACTN</name>
<dbReference type="PANTHER" id="PTHR23511">
    <property type="entry name" value="SYNAPTIC VESICLE GLYCOPROTEIN 2"/>
    <property type="match status" value="1"/>
</dbReference>
<evidence type="ECO:0000256" key="5">
    <source>
        <dbReference type="ARBA" id="ARBA00023136"/>
    </source>
</evidence>
<dbReference type="PROSITE" id="PS50850">
    <property type="entry name" value="MFS"/>
    <property type="match status" value="1"/>
</dbReference>
<feature type="transmembrane region" description="Helical" evidence="7">
    <location>
        <begin position="174"/>
        <end position="191"/>
    </location>
</feature>
<dbReference type="EMBL" id="JAGSMN010000293">
    <property type="protein sequence ID" value="MBR7674061.1"/>
    <property type="molecule type" value="Genomic_DNA"/>
</dbReference>
<organism evidence="9 10">
    <name type="scientific">Streptomyces daliensis</name>
    <dbReference type="NCBI Taxonomy" id="299421"/>
    <lineage>
        <taxon>Bacteria</taxon>
        <taxon>Bacillati</taxon>
        <taxon>Actinomycetota</taxon>
        <taxon>Actinomycetes</taxon>
        <taxon>Kitasatosporales</taxon>
        <taxon>Streptomycetaceae</taxon>
        <taxon>Streptomyces</taxon>
    </lineage>
</organism>
<keyword evidence="5 7" id="KW-0472">Membrane</keyword>
<dbReference type="GO" id="GO:0005886">
    <property type="term" value="C:plasma membrane"/>
    <property type="evidence" value="ECO:0007669"/>
    <property type="project" value="UniProtKB-SubCell"/>
</dbReference>
<dbReference type="Gene3D" id="1.20.1250.20">
    <property type="entry name" value="MFS general substrate transporter like domains"/>
    <property type="match status" value="1"/>
</dbReference>
<feature type="domain" description="Major facilitator superfamily (MFS) profile" evidence="8">
    <location>
        <begin position="21"/>
        <end position="446"/>
    </location>
</feature>
<evidence type="ECO:0000313" key="9">
    <source>
        <dbReference type="EMBL" id="MBR7674061.1"/>
    </source>
</evidence>